<dbReference type="EMBL" id="DS469573">
    <property type="protein sequence ID" value="EDO41760.1"/>
    <property type="molecule type" value="Genomic_DNA"/>
</dbReference>
<dbReference type="OMA" id="INEIMVA"/>
<dbReference type="PANTHER" id="PTHR21530">
    <property type="entry name" value="PHEROMONE SHUTDOWN PROTEIN"/>
    <property type="match status" value="1"/>
</dbReference>
<dbReference type="AlphaFoldDB" id="A7S3E9"/>
<keyword evidence="1" id="KW-0812">Transmembrane</keyword>
<name>A7S3E9_NEMVE</name>
<feature type="non-terminal residue" evidence="2">
    <location>
        <position position="1"/>
    </location>
</feature>
<dbReference type="Proteomes" id="UP000001593">
    <property type="component" value="Unassembled WGS sequence"/>
</dbReference>
<dbReference type="HOGENOM" id="CLU_034593_0_1_1"/>
<dbReference type="Pfam" id="PF01963">
    <property type="entry name" value="TraB_PrgY_gumN"/>
    <property type="match status" value="1"/>
</dbReference>
<dbReference type="FunCoup" id="A7S3E9">
    <property type="interactions" value="404"/>
</dbReference>
<dbReference type="InParanoid" id="A7S3E9"/>
<evidence type="ECO:0008006" key="4">
    <source>
        <dbReference type="Google" id="ProtNLM"/>
    </source>
</evidence>
<dbReference type="CDD" id="cd14726">
    <property type="entry name" value="TraB_PrgY-like"/>
    <property type="match status" value="1"/>
</dbReference>
<keyword evidence="3" id="KW-1185">Reference proteome</keyword>
<feature type="non-terminal residue" evidence="2">
    <location>
        <position position="302"/>
    </location>
</feature>
<keyword evidence="1" id="KW-1133">Transmembrane helix</keyword>
<proteinExistence type="predicted"/>
<evidence type="ECO:0000313" key="2">
    <source>
        <dbReference type="EMBL" id="EDO41760.1"/>
    </source>
</evidence>
<keyword evidence="1" id="KW-0472">Membrane</keyword>
<reference evidence="2 3" key="1">
    <citation type="journal article" date="2007" name="Science">
        <title>Sea anemone genome reveals ancestral eumetazoan gene repertoire and genomic organization.</title>
        <authorList>
            <person name="Putnam N.H."/>
            <person name="Srivastava M."/>
            <person name="Hellsten U."/>
            <person name="Dirks B."/>
            <person name="Chapman J."/>
            <person name="Salamov A."/>
            <person name="Terry A."/>
            <person name="Shapiro H."/>
            <person name="Lindquist E."/>
            <person name="Kapitonov V.V."/>
            <person name="Jurka J."/>
            <person name="Genikhovich G."/>
            <person name="Grigoriev I.V."/>
            <person name="Lucas S.M."/>
            <person name="Steele R.E."/>
            <person name="Finnerty J.R."/>
            <person name="Technau U."/>
            <person name="Martindale M.Q."/>
            <person name="Rokhsar D.S."/>
        </authorList>
    </citation>
    <scope>NUCLEOTIDE SEQUENCE [LARGE SCALE GENOMIC DNA]</scope>
    <source>
        <strain evidence="3">CH2 X CH6</strain>
    </source>
</reference>
<feature type="transmembrane region" description="Helical" evidence="1">
    <location>
        <begin position="275"/>
        <end position="296"/>
    </location>
</feature>
<dbReference type="PhylomeDB" id="A7S3E9"/>
<evidence type="ECO:0000256" key="1">
    <source>
        <dbReference type="SAM" id="Phobius"/>
    </source>
</evidence>
<protein>
    <recommendedName>
        <fullName evidence="4">TraB domain-containing protein</fullName>
    </recommendedName>
</protein>
<dbReference type="STRING" id="45351.A7S3E9"/>
<dbReference type="InterPro" id="IPR046345">
    <property type="entry name" value="TraB_PrgY-like"/>
</dbReference>
<accession>A7S3E9</accession>
<gene>
    <name evidence="2" type="ORF">NEMVEDRAFT_v1g51463</name>
</gene>
<dbReference type="InterPro" id="IPR002816">
    <property type="entry name" value="TraB/PrgY/GumN_fam"/>
</dbReference>
<evidence type="ECO:0000313" key="3">
    <source>
        <dbReference type="Proteomes" id="UP000001593"/>
    </source>
</evidence>
<dbReference type="PANTHER" id="PTHR21530:SF7">
    <property type="entry name" value="TRAB DOMAIN-CONTAINING PROTEIN"/>
    <property type="match status" value="1"/>
</dbReference>
<sequence length="302" mass="33446">DLPETVTKLETPEGCVVYVIGTAHFSKESQEDVAKTIQAVQPDRVLVELCKSRIDILKYDEEFLLREAKNIDMQKLKLAIKQSGVVGGIMQVLLLSMSAHITQQLGMAPGGEFRAAYREARKLGCQVHLGDRPIQVTLSRAMAALTVWQKVKLAWHLLTTKEPISPEDVERCKQKDLLAEMLAEMTGDFPLLYKVFVTERDQYLARSLRLSAVPNILSNEIGGIIPSVTVGVVGIGHVAGIVENFHKFEEIDIQELMRIPEATLASKVLKTSLKAAVGLTVSAFGVFLAWGCYRVIRFTNVT</sequence>
<organism evidence="2 3">
    <name type="scientific">Nematostella vectensis</name>
    <name type="common">Starlet sea anemone</name>
    <dbReference type="NCBI Taxonomy" id="45351"/>
    <lineage>
        <taxon>Eukaryota</taxon>
        <taxon>Metazoa</taxon>
        <taxon>Cnidaria</taxon>
        <taxon>Anthozoa</taxon>
        <taxon>Hexacorallia</taxon>
        <taxon>Actiniaria</taxon>
        <taxon>Edwardsiidae</taxon>
        <taxon>Nematostella</taxon>
    </lineage>
</organism>
<dbReference type="eggNOG" id="KOG2860">
    <property type="taxonomic scope" value="Eukaryota"/>
</dbReference>